<dbReference type="InterPro" id="IPR015847">
    <property type="entry name" value="ExoRNase_PH_dom2"/>
</dbReference>
<dbReference type="Pfam" id="PF01138">
    <property type="entry name" value="RNase_PH"/>
    <property type="match status" value="1"/>
</dbReference>
<proteinExistence type="inferred from homology"/>
<dbReference type="GO" id="GO:0071051">
    <property type="term" value="P:poly(A)-dependent snoRNA 3'-end processing"/>
    <property type="evidence" value="ECO:0007669"/>
    <property type="project" value="TreeGrafter"/>
</dbReference>
<evidence type="ECO:0000259" key="6">
    <source>
        <dbReference type="Pfam" id="PF01138"/>
    </source>
</evidence>
<dbReference type="InterPro" id="IPR001247">
    <property type="entry name" value="ExoRNase_PH_dom1"/>
</dbReference>
<dbReference type="SUPFAM" id="SSF55666">
    <property type="entry name" value="Ribonuclease PH domain 2-like"/>
    <property type="match status" value="1"/>
</dbReference>
<reference evidence="8 9" key="1">
    <citation type="journal article" date="2010" name="Nature">
        <title>The Ectocarpus genome and the independent evolution of multicellularity in brown algae.</title>
        <authorList>
            <person name="Cock J.M."/>
            <person name="Sterck L."/>
            <person name="Rouze P."/>
            <person name="Scornet D."/>
            <person name="Allen A.E."/>
            <person name="Amoutzias G."/>
            <person name="Anthouard V."/>
            <person name="Artiguenave F."/>
            <person name="Aury J.M."/>
            <person name="Badger J.H."/>
            <person name="Beszteri B."/>
            <person name="Billiau K."/>
            <person name="Bonnet E."/>
            <person name="Bothwell J.H."/>
            <person name="Bowler C."/>
            <person name="Boyen C."/>
            <person name="Brownlee C."/>
            <person name="Carrano C.J."/>
            <person name="Charrier B."/>
            <person name="Cho G.Y."/>
            <person name="Coelho S.M."/>
            <person name="Collen J."/>
            <person name="Corre E."/>
            <person name="Da Silva C."/>
            <person name="Delage L."/>
            <person name="Delaroque N."/>
            <person name="Dittami S.M."/>
            <person name="Doulbeau S."/>
            <person name="Elias M."/>
            <person name="Farnham G."/>
            <person name="Gachon C.M."/>
            <person name="Gschloessl B."/>
            <person name="Heesch S."/>
            <person name="Jabbari K."/>
            <person name="Jubin C."/>
            <person name="Kawai H."/>
            <person name="Kimura K."/>
            <person name="Kloareg B."/>
            <person name="Kupper F.C."/>
            <person name="Lang D."/>
            <person name="Le Bail A."/>
            <person name="Leblanc C."/>
            <person name="Lerouge P."/>
            <person name="Lohr M."/>
            <person name="Lopez P.J."/>
            <person name="Martens C."/>
            <person name="Maumus F."/>
            <person name="Michel G."/>
            <person name="Miranda-Saavedra D."/>
            <person name="Morales J."/>
            <person name="Moreau H."/>
            <person name="Motomura T."/>
            <person name="Nagasato C."/>
            <person name="Napoli C.A."/>
            <person name="Nelson D.R."/>
            <person name="Nyvall-Collen P."/>
            <person name="Peters A.F."/>
            <person name="Pommier C."/>
            <person name="Potin P."/>
            <person name="Poulain J."/>
            <person name="Quesneville H."/>
            <person name="Read B."/>
            <person name="Rensing S.A."/>
            <person name="Ritter A."/>
            <person name="Rousvoal S."/>
            <person name="Samanta M."/>
            <person name="Samson G."/>
            <person name="Schroeder D.C."/>
            <person name="Segurens B."/>
            <person name="Strittmatter M."/>
            <person name="Tonon T."/>
            <person name="Tregear J.W."/>
            <person name="Valentin K."/>
            <person name="von Dassow P."/>
            <person name="Yamagishi T."/>
            <person name="Van de Peer Y."/>
            <person name="Wincker P."/>
        </authorList>
    </citation>
    <scope>NUCLEOTIDE SEQUENCE [LARGE SCALE GENOMIC DNA]</scope>
    <source>
        <strain evidence="9">Ec32 / CCAP1310/4</strain>
    </source>
</reference>
<evidence type="ECO:0000313" key="9">
    <source>
        <dbReference type="Proteomes" id="UP000002630"/>
    </source>
</evidence>
<comment type="subcellular location">
    <subcellularLocation>
        <location evidence="1">Cytoplasm</location>
    </subcellularLocation>
    <subcellularLocation>
        <location evidence="2">Nucleus</location>
        <location evidence="2">Nucleolus</location>
    </subcellularLocation>
</comment>
<dbReference type="Gene3D" id="3.30.230.70">
    <property type="entry name" value="GHMP Kinase, N-terminal domain"/>
    <property type="match status" value="1"/>
</dbReference>
<dbReference type="FunCoup" id="D7FUB0">
    <property type="interactions" value="371"/>
</dbReference>
<name>D7FUB0_ECTSI</name>
<dbReference type="PANTHER" id="PTHR11953:SF0">
    <property type="entry name" value="EXOSOME COMPLEX COMPONENT RRP41"/>
    <property type="match status" value="1"/>
</dbReference>
<organism evidence="8 9">
    <name type="scientific">Ectocarpus siliculosus</name>
    <name type="common">Brown alga</name>
    <name type="synonym">Conferva siliculosa</name>
    <dbReference type="NCBI Taxonomy" id="2880"/>
    <lineage>
        <taxon>Eukaryota</taxon>
        <taxon>Sar</taxon>
        <taxon>Stramenopiles</taxon>
        <taxon>Ochrophyta</taxon>
        <taxon>PX clade</taxon>
        <taxon>Phaeophyceae</taxon>
        <taxon>Ectocarpales</taxon>
        <taxon>Ectocarpaceae</taxon>
        <taxon>Ectocarpus</taxon>
    </lineage>
</organism>
<keyword evidence="4" id="KW-0963">Cytoplasm</keyword>
<dbReference type="Proteomes" id="UP000002630">
    <property type="component" value="Linkage Group LG09"/>
</dbReference>
<evidence type="ECO:0000256" key="2">
    <source>
        <dbReference type="ARBA" id="ARBA00004604"/>
    </source>
</evidence>
<dbReference type="OrthoDB" id="27298at2759"/>
<dbReference type="GO" id="GO:0005730">
    <property type="term" value="C:nucleolus"/>
    <property type="evidence" value="ECO:0007669"/>
    <property type="project" value="UniProtKB-SubCell"/>
</dbReference>
<dbReference type="SUPFAM" id="SSF54211">
    <property type="entry name" value="Ribosomal protein S5 domain 2-like"/>
    <property type="match status" value="1"/>
</dbReference>
<gene>
    <name evidence="8" type="ORF">Esi_0027_0009</name>
</gene>
<dbReference type="PANTHER" id="PTHR11953">
    <property type="entry name" value="EXOSOME COMPLEX COMPONENT"/>
    <property type="match status" value="1"/>
</dbReference>
<dbReference type="FunFam" id="3.30.230.70:FF:000004">
    <property type="entry name" value="Exosome complex component Rrp41"/>
    <property type="match status" value="1"/>
</dbReference>
<dbReference type="InterPro" id="IPR020568">
    <property type="entry name" value="Ribosomal_Su5_D2-typ_SF"/>
</dbReference>
<keyword evidence="5" id="KW-0271">Exosome</keyword>
<dbReference type="GO" id="GO:0016075">
    <property type="term" value="P:rRNA catabolic process"/>
    <property type="evidence" value="ECO:0007669"/>
    <property type="project" value="TreeGrafter"/>
</dbReference>
<evidence type="ECO:0000313" key="8">
    <source>
        <dbReference type="EMBL" id="CBJ26180.1"/>
    </source>
</evidence>
<dbReference type="CDD" id="cd11370">
    <property type="entry name" value="RNase_PH_RRP41"/>
    <property type="match status" value="1"/>
</dbReference>
<evidence type="ECO:0000256" key="5">
    <source>
        <dbReference type="ARBA" id="ARBA00022835"/>
    </source>
</evidence>
<evidence type="ECO:0000256" key="4">
    <source>
        <dbReference type="ARBA" id="ARBA00022490"/>
    </source>
</evidence>
<accession>D7FUB0</accession>
<dbReference type="EMBL" id="FN649734">
    <property type="protein sequence ID" value="CBJ26180.1"/>
    <property type="molecule type" value="Genomic_DNA"/>
</dbReference>
<evidence type="ECO:0000256" key="1">
    <source>
        <dbReference type="ARBA" id="ARBA00004496"/>
    </source>
</evidence>
<evidence type="ECO:0000259" key="7">
    <source>
        <dbReference type="Pfam" id="PF03725"/>
    </source>
</evidence>
<dbReference type="EMBL" id="FN648453">
    <property type="protein sequence ID" value="CBJ26180.1"/>
    <property type="molecule type" value="Genomic_DNA"/>
</dbReference>
<dbReference type="STRING" id="2880.D7FUB0"/>
<feature type="domain" description="Exoribonuclease phosphorolytic" evidence="7">
    <location>
        <begin position="155"/>
        <end position="219"/>
    </location>
</feature>
<evidence type="ECO:0000256" key="3">
    <source>
        <dbReference type="ARBA" id="ARBA00006678"/>
    </source>
</evidence>
<protein>
    <submittedName>
        <fullName evidence="8">Uncharacterized protein</fullName>
    </submittedName>
</protein>
<dbReference type="GO" id="GO:0000177">
    <property type="term" value="C:cytoplasmic exosome (RNase complex)"/>
    <property type="evidence" value="ECO:0007669"/>
    <property type="project" value="TreeGrafter"/>
</dbReference>
<dbReference type="OMA" id="ENQMLSI"/>
<dbReference type="AlphaFoldDB" id="D7FUB0"/>
<sequence length="244" mass="26793">MDNRADFISLAGLRPDGRRGREIRRVRSRFGVFKGADGSAYLEMGQTKIIAIVKGPREVTRRQDRKYDTGIVNCEYNVAPFSGSERKKRRPTERKGMEIALAVKEVFEGAIMLHLYPRTQIDIYLHVIQSDGGVLPVGINAASLALVDAGVAMSDLVVACSAGYLDGMPVMDLNYVEQALGGPYLPVAVLPEKDKLLLAKMESRLPLEIFEEVLRAATDACQQVHEVLRAAVKEHAGALLSSQI</sequence>
<feature type="domain" description="Exoribonuclease phosphorolytic" evidence="6">
    <location>
        <begin position="22"/>
        <end position="151"/>
    </location>
</feature>
<keyword evidence="9" id="KW-1185">Reference proteome</keyword>
<comment type="similarity">
    <text evidence="3">Belongs to the RNase PH family.</text>
</comment>
<dbReference type="InterPro" id="IPR027408">
    <property type="entry name" value="PNPase/RNase_PH_dom_sf"/>
</dbReference>
<dbReference type="eggNOG" id="KOG1068">
    <property type="taxonomic scope" value="Eukaryota"/>
</dbReference>
<dbReference type="InParanoid" id="D7FUB0"/>
<dbReference type="InterPro" id="IPR050080">
    <property type="entry name" value="RNase_PH"/>
</dbReference>
<dbReference type="GO" id="GO:0034475">
    <property type="term" value="P:U4 snRNA 3'-end processing"/>
    <property type="evidence" value="ECO:0007669"/>
    <property type="project" value="TreeGrafter"/>
</dbReference>
<dbReference type="GO" id="GO:0003723">
    <property type="term" value="F:RNA binding"/>
    <property type="evidence" value="ECO:0007669"/>
    <property type="project" value="TreeGrafter"/>
</dbReference>
<dbReference type="GO" id="GO:0071028">
    <property type="term" value="P:nuclear mRNA surveillance"/>
    <property type="evidence" value="ECO:0007669"/>
    <property type="project" value="TreeGrafter"/>
</dbReference>
<dbReference type="Pfam" id="PF03725">
    <property type="entry name" value="RNase_PH_C"/>
    <property type="match status" value="1"/>
</dbReference>
<dbReference type="InterPro" id="IPR036345">
    <property type="entry name" value="ExoRNase_PH_dom2_sf"/>
</dbReference>
<dbReference type="GO" id="GO:0000176">
    <property type="term" value="C:nuclear exosome (RNase complex)"/>
    <property type="evidence" value="ECO:0007669"/>
    <property type="project" value="TreeGrafter"/>
</dbReference>